<protein>
    <submittedName>
        <fullName evidence="8">DUF3438 family protein</fullName>
    </submittedName>
</protein>
<evidence type="ECO:0000256" key="2">
    <source>
        <dbReference type="ARBA" id="ARBA00022729"/>
    </source>
</evidence>
<dbReference type="PANTHER" id="PTHR30332">
    <property type="entry name" value="PROBABLE GENERAL SECRETION PATHWAY PROTEIN D"/>
    <property type="match status" value="1"/>
</dbReference>
<evidence type="ECO:0000313" key="9">
    <source>
        <dbReference type="Proteomes" id="UP000307956"/>
    </source>
</evidence>
<feature type="chain" id="PRO_5020924465" evidence="6">
    <location>
        <begin position="29"/>
        <end position="734"/>
    </location>
</feature>
<comment type="similarity">
    <text evidence="4">Belongs to the bacterial secretin family.</text>
</comment>
<feature type="compositionally biased region" description="Low complexity" evidence="5">
    <location>
        <begin position="174"/>
        <end position="226"/>
    </location>
</feature>
<comment type="caution">
    <text evidence="8">The sequence shown here is derived from an EMBL/GenBank/DDBJ whole genome shotgun (WGS) entry which is preliminary data.</text>
</comment>
<dbReference type="OrthoDB" id="9775455at2"/>
<feature type="region of interest" description="Disordered" evidence="5">
    <location>
        <begin position="152"/>
        <end position="227"/>
    </location>
</feature>
<gene>
    <name evidence="8" type="ORF">E6O51_06900</name>
</gene>
<evidence type="ECO:0000256" key="5">
    <source>
        <dbReference type="SAM" id="MobiDB-lite"/>
    </source>
</evidence>
<feature type="region of interest" description="Disordered" evidence="5">
    <location>
        <begin position="310"/>
        <end position="330"/>
    </location>
</feature>
<feature type="region of interest" description="Disordered" evidence="5">
    <location>
        <begin position="576"/>
        <end position="610"/>
    </location>
</feature>
<dbReference type="Gene3D" id="3.30.1370.130">
    <property type="match status" value="1"/>
</dbReference>
<organism evidence="8 9">
    <name type="scientific">Pseudothauera rhizosphaerae</name>
    <dbReference type="NCBI Taxonomy" id="2565932"/>
    <lineage>
        <taxon>Bacteria</taxon>
        <taxon>Pseudomonadati</taxon>
        <taxon>Pseudomonadota</taxon>
        <taxon>Betaproteobacteria</taxon>
        <taxon>Rhodocyclales</taxon>
        <taxon>Zoogloeaceae</taxon>
        <taxon>Pseudothauera</taxon>
    </lineage>
</organism>
<keyword evidence="9" id="KW-1185">Reference proteome</keyword>
<feature type="domain" description="Type II/III secretion system secretin-like" evidence="7">
    <location>
        <begin position="366"/>
        <end position="546"/>
    </location>
</feature>
<dbReference type="AlphaFoldDB" id="A0A4S4AS82"/>
<dbReference type="Proteomes" id="UP000307956">
    <property type="component" value="Unassembled WGS sequence"/>
</dbReference>
<keyword evidence="2 6" id="KW-0732">Signal</keyword>
<sequence>MSASRPLHLLAAALLALAPLLATPAAPAEDRRNTTLGTIDLRDVRINDVIRLVAEASGVNIVATQDVGQRIVSLYLRDTTAHGVVDTLARVGGLWYRWRPESNTYLLMSAAEYQRDVGVLRDEEARVFRLRHHNVVAAAYMLESLFGERVELSEPTEEPLGETLDTEELRRNDSGSNNRSSNDNWSGRNDSNSRTRSTGTRSSAGRRSGAATAGQQEEAAQLVAEAGTGVSREQLRAVRQGVEPPIYVTYNRLHNLLVVRTGDDRALQQIAELVKSIDLPTRQVLLEMRIIEVRLDNEFRRAFDMDLFSGSETSSGSSAQPVNPLRASDTSGPRVVAGLGNYALDSSSTGLFQIINSRIRARLQLLEEKGRIHNLARPMVLASNNEPARLFIGEEVVMVTGATAQTTTGVNSPALTTVTAETEQRDIGTTLVVHPRINDDRTVTLTIDQESSRRIQGGTSIPLAVGSGQILDYPIDTMDTAHIQVAALAKDKLTIAVGGMIRAETTKSRQQIPGFGDIPVIGNLFSRDVETDAQRELVLLITPHILDNGEEGEQVSYRQISPAAEAQSRLLDPRHDAAADAPPAPGAAPAAPGAAPAAATPTGRTDGEDPTARYIRLTRHALLARRAPEEAARTAPAIAAQDVPQGLQELWPEPGIQAVALEAWRDGGLHATVVRLVNNSLRPIDIDPTRLRGHWLAATAERARLAPLDAADSAMLVVLLSDRPFAQALAGVRP</sequence>
<dbReference type="EMBL" id="SSOD01000004">
    <property type="protein sequence ID" value="THF62680.1"/>
    <property type="molecule type" value="Genomic_DNA"/>
</dbReference>
<dbReference type="GO" id="GO:0015627">
    <property type="term" value="C:type II protein secretion system complex"/>
    <property type="evidence" value="ECO:0007669"/>
    <property type="project" value="TreeGrafter"/>
</dbReference>
<evidence type="ECO:0000259" key="7">
    <source>
        <dbReference type="Pfam" id="PF00263"/>
    </source>
</evidence>
<dbReference type="InterPro" id="IPR001775">
    <property type="entry name" value="GspD/PilQ"/>
</dbReference>
<keyword evidence="3" id="KW-0472">Membrane</keyword>
<evidence type="ECO:0000313" key="8">
    <source>
        <dbReference type="EMBL" id="THF62680.1"/>
    </source>
</evidence>
<dbReference type="PANTHER" id="PTHR30332:SF24">
    <property type="entry name" value="SECRETIN GSPD-RELATED"/>
    <property type="match status" value="1"/>
</dbReference>
<dbReference type="RefSeq" id="WP_136384233.1">
    <property type="nucleotide sequence ID" value="NZ_SSOD01000004.1"/>
</dbReference>
<feature type="compositionally biased region" description="Low complexity" evidence="5">
    <location>
        <begin position="587"/>
        <end position="602"/>
    </location>
</feature>
<evidence type="ECO:0000256" key="3">
    <source>
        <dbReference type="ARBA" id="ARBA00023136"/>
    </source>
</evidence>
<name>A0A4S4AS82_9RHOO</name>
<dbReference type="Pfam" id="PF11920">
    <property type="entry name" value="DUF3438"/>
    <property type="match status" value="1"/>
</dbReference>
<dbReference type="InterPro" id="IPR004846">
    <property type="entry name" value="T2SS/T3SS_dom"/>
</dbReference>
<dbReference type="InterPro" id="IPR050810">
    <property type="entry name" value="Bact_Secretion_Sys_Channel"/>
</dbReference>
<evidence type="ECO:0000256" key="6">
    <source>
        <dbReference type="SAM" id="SignalP"/>
    </source>
</evidence>
<evidence type="ECO:0000256" key="1">
    <source>
        <dbReference type="ARBA" id="ARBA00004370"/>
    </source>
</evidence>
<feature type="signal peptide" evidence="6">
    <location>
        <begin position="1"/>
        <end position="28"/>
    </location>
</feature>
<accession>A0A4S4AS82</accession>
<dbReference type="PRINTS" id="PR00811">
    <property type="entry name" value="BCTERIALGSPD"/>
</dbReference>
<dbReference type="Pfam" id="PF00263">
    <property type="entry name" value="Secretin"/>
    <property type="match status" value="1"/>
</dbReference>
<dbReference type="GO" id="GO:0009306">
    <property type="term" value="P:protein secretion"/>
    <property type="evidence" value="ECO:0007669"/>
    <property type="project" value="InterPro"/>
</dbReference>
<feature type="compositionally biased region" description="Acidic residues" evidence="5">
    <location>
        <begin position="154"/>
        <end position="166"/>
    </location>
</feature>
<evidence type="ECO:0000256" key="4">
    <source>
        <dbReference type="RuleBase" id="RU004003"/>
    </source>
</evidence>
<proteinExistence type="inferred from homology"/>
<comment type="subcellular location">
    <subcellularLocation>
        <location evidence="1">Membrane</location>
    </subcellularLocation>
</comment>
<reference evidence="8 9" key="1">
    <citation type="submission" date="2019-04" db="EMBL/GenBank/DDBJ databases">
        <title>Azoarcus rhizosphaerae sp. nov. isolated from rhizosphere of Ficus religiosa.</title>
        <authorList>
            <person name="Lin S.-Y."/>
            <person name="Hameed A."/>
            <person name="Hsu Y.-H."/>
            <person name="Young C.-C."/>
        </authorList>
    </citation>
    <scope>NUCLEOTIDE SEQUENCE [LARGE SCALE GENOMIC DNA]</scope>
    <source>
        <strain evidence="8 9">CC-YHH848</strain>
    </source>
</reference>
<dbReference type="InterPro" id="IPR021844">
    <property type="entry name" value="Integr_conj_element_PFL4704"/>
</dbReference>